<name>A0AC61DFX3_9FIRM</name>
<reference evidence="1" key="1">
    <citation type="submission" date="2017-10" db="EMBL/GenBank/DDBJ databases">
        <title>Genome sequence of cellulolytic Lachnospiraceae bacterium XHS1971 isolated from hotspring sediment.</title>
        <authorList>
            <person name="Vasudevan G."/>
            <person name="Joshi A.J."/>
            <person name="Hivarkar S."/>
            <person name="Lanjekar V.B."/>
            <person name="Dhakephalkar P.K."/>
            <person name="Dagar S."/>
        </authorList>
    </citation>
    <scope>NUCLEOTIDE SEQUENCE</scope>
    <source>
        <strain evidence="1">XHS1971</strain>
    </source>
</reference>
<comment type="caution">
    <text evidence="1">The sequence shown here is derived from an EMBL/GenBank/DDBJ whole genome shotgun (WGS) entry which is preliminary data.</text>
</comment>
<protein>
    <submittedName>
        <fullName evidence="1">Deoxyguanosinetriphosphate triphosphohydrolase</fullName>
    </submittedName>
</protein>
<accession>A0AC61DFX3</accession>
<dbReference type="Proteomes" id="UP000224460">
    <property type="component" value="Unassembled WGS sequence"/>
</dbReference>
<organism evidence="1 2">
    <name type="scientific">Sporanaerobium hydrogeniformans</name>
    <dbReference type="NCBI Taxonomy" id="3072179"/>
    <lineage>
        <taxon>Bacteria</taxon>
        <taxon>Bacillati</taxon>
        <taxon>Bacillota</taxon>
        <taxon>Clostridia</taxon>
        <taxon>Lachnospirales</taxon>
        <taxon>Lachnospiraceae</taxon>
        <taxon>Sporanaerobium</taxon>
    </lineage>
</organism>
<sequence>METILKWEKLLCTERQRISSSNVTSHRNEFDKDYDRIIASSSVRRLQDKAQVFPLQENDFTRTRLTHSLEASAIARSFGLAIGEKLVEKGEFSEVKQIYQLSSLLAVAGLIHDLGNPPFGHYGEDIIRKWFTKWFHSVEFNEFNEEYRRKNKKDSITEQEKEDFIRFEGNAQTLRIISKLQFMNDQYGVNFTYATMATIMKYPWKSTDSRARVKNKFGFFVAEHNVANKIFEKTGIDKGRHAATYLLEASDDIAYLLADVEDGVKKGIIDWDLTYKNIKEALKNEEQLKEIFKELDEKNKKAEENMVPGSSLISMQNFKVAMQGILFVDCRNTFMEYYDDIMNCKFEGDLLGKGKVSNLVKQLQEVTRQTCFIDREVLTLELVGENVIEGLLDRFVAAIAFSEKEPSAKVKEGKLYKLISDNFIYICKLNEEGKPEKTFENFTLYDKLILITDFITGMTDSYAVNLYKELIGIKLP</sequence>
<keyword evidence="2" id="KW-1185">Reference proteome</keyword>
<evidence type="ECO:0000313" key="1">
    <source>
        <dbReference type="EMBL" id="PHV72210.1"/>
    </source>
</evidence>
<evidence type="ECO:0000313" key="2">
    <source>
        <dbReference type="Proteomes" id="UP000224460"/>
    </source>
</evidence>
<proteinExistence type="predicted"/>
<gene>
    <name evidence="1" type="ORF">CS063_01675</name>
</gene>
<dbReference type="EMBL" id="PEDL01000001">
    <property type="protein sequence ID" value="PHV72210.1"/>
    <property type="molecule type" value="Genomic_DNA"/>
</dbReference>